<dbReference type="AlphaFoldDB" id="A0A4C1XA73"/>
<reference evidence="1 2" key="1">
    <citation type="journal article" date="2019" name="Commun. Biol.">
        <title>The bagworm genome reveals a unique fibroin gene that provides high tensile strength.</title>
        <authorList>
            <person name="Kono N."/>
            <person name="Nakamura H."/>
            <person name="Ohtoshi R."/>
            <person name="Tomita M."/>
            <person name="Numata K."/>
            <person name="Arakawa K."/>
        </authorList>
    </citation>
    <scope>NUCLEOTIDE SEQUENCE [LARGE SCALE GENOMIC DNA]</scope>
</reference>
<proteinExistence type="predicted"/>
<comment type="caution">
    <text evidence="1">The sequence shown here is derived from an EMBL/GenBank/DDBJ whole genome shotgun (WGS) entry which is preliminary data.</text>
</comment>
<keyword evidence="2" id="KW-1185">Reference proteome</keyword>
<organism evidence="1 2">
    <name type="scientific">Eumeta variegata</name>
    <name type="common">Bagworm moth</name>
    <name type="synonym">Eumeta japonica</name>
    <dbReference type="NCBI Taxonomy" id="151549"/>
    <lineage>
        <taxon>Eukaryota</taxon>
        <taxon>Metazoa</taxon>
        <taxon>Ecdysozoa</taxon>
        <taxon>Arthropoda</taxon>
        <taxon>Hexapoda</taxon>
        <taxon>Insecta</taxon>
        <taxon>Pterygota</taxon>
        <taxon>Neoptera</taxon>
        <taxon>Endopterygota</taxon>
        <taxon>Lepidoptera</taxon>
        <taxon>Glossata</taxon>
        <taxon>Ditrysia</taxon>
        <taxon>Tineoidea</taxon>
        <taxon>Psychidae</taxon>
        <taxon>Oiketicinae</taxon>
        <taxon>Eumeta</taxon>
    </lineage>
</organism>
<gene>
    <name evidence="1" type="ORF">EVAR_44387_1</name>
</gene>
<dbReference type="EMBL" id="BGZK01000753">
    <property type="protein sequence ID" value="GBP59147.1"/>
    <property type="molecule type" value="Genomic_DNA"/>
</dbReference>
<protein>
    <submittedName>
        <fullName evidence="1">Uncharacterized protein</fullName>
    </submittedName>
</protein>
<sequence length="89" mass="9989">MGFCLRPAVGGDNLASCTSGHSPELFTALYNPKTSRPNGLGQVALRMHGCLRNNPNVKQLWRRARHWRERRGLRAEPLRPAPFLAIEPT</sequence>
<evidence type="ECO:0000313" key="2">
    <source>
        <dbReference type="Proteomes" id="UP000299102"/>
    </source>
</evidence>
<dbReference type="Proteomes" id="UP000299102">
    <property type="component" value="Unassembled WGS sequence"/>
</dbReference>
<evidence type="ECO:0000313" key="1">
    <source>
        <dbReference type="EMBL" id="GBP59147.1"/>
    </source>
</evidence>
<accession>A0A4C1XA73</accession>
<name>A0A4C1XA73_EUMVA</name>